<dbReference type="AlphaFoldDB" id="A6JQ58"/>
<name>A6JQ58_RAT</name>
<accession>A6JQ58</accession>
<reference evidence="2" key="1">
    <citation type="submission" date="2005-09" db="EMBL/GenBank/DDBJ databases">
        <authorList>
            <person name="Mural R.J."/>
            <person name="Li P.W."/>
            <person name="Adams M.D."/>
            <person name="Amanatides P.G."/>
            <person name="Baden-Tillson H."/>
            <person name="Barnstead M."/>
            <person name="Chin S.H."/>
            <person name="Dew I."/>
            <person name="Evans C.A."/>
            <person name="Ferriera S."/>
            <person name="Flanigan M."/>
            <person name="Fosler C."/>
            <person name="Glodek A."/>
            <person name="Gu Z."/>
            <person name="Holt R.A."/>
            <person name="Jennings D."/>
            <person name="Kraft C.L."/>
            <person name="Lu F."/>
            <person name="Nguyen T."/>
            <person name="Nusskern D.R."/>
            <person name="Pfannkoch C.M."/>
            <person name="Sitter C."/>
            <person name="Sutton G.G."/>
            <person name="Venter J.C."/>
            <person name="Wang Z."/>
            <person name="Woodage T."/>
            <person name="Zheng X.H."/>
            <person name="Zhong F."/>
        </authorList>
    </citation>
    <scope>NUCLEOTIDE SEQUENCE [LARGE SCALE GENOMIC DNA]</scope>
    <source>
        <strain>BN</strain>
        <strain evidence="2">Sprague-Dawley</strain>
    </source>
</reference>
<dbReference type="Proteomes" id="UP000234681">
    <property type="component" value="Chromosome 14"/>
</dbReference>
<organism evidence="1 2">
    <name type="scientific">Rattus norvegicus</name>
    <name type="common">Rat</name>
    <dbReference type="NCBI Taxonomy" id="10116"/>
    <lineage>
        <taxon>Eukaryota</taxon>
        <taxon>Metazoa</taxon>
        <taxon>Chordata</taxon>
        <taxon>Craniata</taxon>
        <taxon>Vertebrata</taxon>
        <taxon>Euteleostomi</taxon>
        <taxon>Mammalia</taxon>
        <taxon>Eutheria</taxon>
        <taxon>Euarchontoglires</taxon>
        <taxon>Glires</taxon>
        <taxon>Rodentia</taxon>
        <taxon>Myomorpha</taxon>
        <taxon>Muroidea</taxon>
        <taxon>Muridae</taxon>
        <taxon>Murinae</taxon>
        <taxon>Rattus</taxon>
    </lineage>
</organism>
<sequence length="132" mass="15650">MPRRLQMELAKGKPLTFQRWEVDFSPLSHDHGVVTRRKKYELSWMRRATWVRSSRRRNSESLALETSRLAVCRQRSPKNQLGFLSIYTVNHCYPGQERKRKCLLFLTLRDFFSPTIIIRKANKGSILEVRSV</sequence>
<feature type="non-terminal residue" evidence="1">
    <location>
        <position position="132"/>
    </location>
</feature>
<protein>
    <submittedName>
        <fullName evidence="1">RCG23264</fullName>
    </submittedName>
</protein>
<dbReference type="EMBL" id="CH473996">
    <property type="protein sequence ID" value="EDL97976.1"/>
    <property type="molecule type" value="Genomic_DNA"/>
</dbReference>
<proteinExistence type="predicted"/>
<evidence type="ECO:0000313" key="1">
    <source>
        <dbReference type="EMBL" id="EDL97976.1"/>
    </source>
</evidence>
<evidence type="ECO:0000313" key="2">
    <source>
        <dbReference type="Proteomes" id="UP000234681"/>
    </source>
</evidence>
<gene>
    <name evidence="1" type="ORF">rCG_23264</name>
</gene>